<comment type="catalytic activity">
    <reaction evidence="4">
        <text>Couples ATP hydrolysis with the unwinding of duplex DNA by translocating in the 3'-5' direction.</text>
        <dbReference type="EC" id="5.6.2.4"/>
    </reaction>
</comment>
<evidence type="ECO:0000259" key="6">
    <source>
        <dbReference type="PROSITE" id="PS51192"/>
    </source>
</evidence>
<dbReference type="AlphaFoldDB" id="A0A0G4F450"/>
<dbReference type="GO" id="GO:0005524">
    <property type="term" value="F:ATP binding"/>
    <property type="evidence" value="ECO:0007669"/>
    <property type="project" value="InterPro"/>
</dbReference>
<sequence>MDSHFQVTSHHFSAENAFSESSVLNQEGTREWVQKITGWEQEIQEATERTFGFDRLRDVQRGPINAILSRKDVVVRLPTGGGKSLIFQLPAVLLKKVVVVVSPLISLMIDQLEKLKEKDIAAAVLSSKTSSEERARVEGELRKDSPSLRVVYLTPEGVQRKAVKDILKGLSKRKMLTLIAIDEAHCISTWGPDFRPKYLELKWMKEQLEDVPVVALTASATPKVTKQ</sequence>
<keyword evidence="3" id="KW-0413">Isomerase</keyword>
<evidence type="ECO:0000256" key="2">
    <source>
        <dbReference type="ARBA" id="ARBA00023125"/>
    </source>
</evidence>
<keyword evidence="2" id="KW-0238">DNA-binding</keyword>
<dbReference type="Pfam" id="PF00270">
    <property type="entry name" value="DEAD"/>
    <property type="match status" value="1"/>
</dbReference>
<dbReference type="PROSITE" id="PS51192">
    <property type="entry name" value="HELICASE_ATP_BIND_1"/>
    <property type="match status" value="1"/>
</dbReference>
<comment type="similarity">
    <text evidence="1">Belongs to the helicase family. RecQ subfamily.</text>
</comment>
<evidence type="ECO:0000256" key="5">
    <source>
        <dbReference type="ARBA" id="ARBA00034808"/>
    </source>
</evidence>
<gene>
    <name evidence="7" type="ORF">Cvel_14994</name>
</gene>
<dbReference type="SUPFAM" id="SSF52540">
    <property type="entry name" value="P-loop containing nucleoside triphosphate hydrolases"/>
    <property type="match status" value="1"/>
</dbReference>
<dbReference type="VEuPathDB" id="CryptoDB:Cvel_14994"/>
<dbReference type="Gene3D" id="3.40.50.300">
    <property type="entry name" value="P-loop containing nucleotide triphosphate hydrolases"/>
    <property type="match status" value="1"/>
</dbReference>
<dbReference type="InterPro" id="IPR011545">
    <property type="entry name" value="DEAD/DEAH_box_helicase_dom"/>
</dbReference>
<dbReference type="PhylomeDB" id="A0A0G4F450"/>
<accession>A0A0G4F450</accession>
<dbReference type="EC" id="5.6.2.4" evidence="5"/>
<dbReference type="GO" id="GO:0009378">
    <property type="term" value="F:four-way junction helicase activity"/>
    <property type="evidence" value="ECO:0007669"/>
    <property type="project" value="TreeGrafter"/>
</dbReference>
<dbReference type="PANTHER" id="PTHR13710">
    <property type="entry name" value="DNA HELICASE RECQ FAMILY MEMBER"/>
    <property type="match status" value="1"/>
</dbReference>
<feature type="domain" description="Helicase ATP-binding" evidence="6">
    <location>
        <begin position="64"/>
        <end position="227"/>
    </location>
</feature>
<dbReference type="InterPro" id="IPR014001">
    <property type="entry name" value="Helicase_ATP-bd"/>
</dbReference>
<dbReference type="GO" id="GO:0005737">
    <property type="term" value="C:cytoplasm"/>
    <property type="evidence" value="ECO:0007669"/>
    <property type="project" value="TreeGrafter"/>
</dbReference>
<evidence type="ECO:0000256" key="1">
    <source>
        <dbReference type="ARBA" id="ARBA00005446"/>
    </source>
</evidence>
<protein>
    <recommendedName>
        <fullName evidence="5">DNA 3'-5' helicase</fullName>
        <ecNumber evidence="5">5.6.2.4</ecNumber>
    </recommendedName>
</protein>
<dbReference type="GO" id="GO:0000724">
    <property type="term" value="P:double-strand break repair via homologous recombination"/>
    <property type="evidence" value="ECO:0007669"/>
    <property type="project" value="TreeGrafter"/>
</dbReference>
<dbReference type="CDD" id="cd17920">
    <property type="entry name" value="DEXHc_RecQ"/>
    <property type="match status" value="1"/>
</dbReference>
<dbReference type="GO" id="GO:0043138">
    <property type="term" value="F:3'-5' DNA helicase activity"/>
    <property type="evidence" value="ECO:0007669"/>
    <property type="project" value="UniProtKB-EC"/>
</dbReference>
<proteinExistence type="inferred from homology"/>
<dbReference type="InterPro" id="IPR027417">
    <property type="entry name" value="P-loop_NTPase"/>
</dbReference>
<dbReference type="SMART" id="SM00487">
    <property type="entry name" value="DEXDc"/>
    <property type="match status" value="1"/>
</dbReference>
<evidence type="ECO:0000256" key="4">
    <source>
        <dbReference type="ARBA" id="ARBA00034617"/>
    </source>
</evidence>
<dbReference type="PANTHER" id="PTHR13710:SF105">
    <property type="entry name" value="ATP-DEPENDENT DNA HELICASE Q1"/>
    <property type="match status" value="1"/>
</dbReference>
<dbReference type="EMBL" id="CDMZ01000101">
    <property type="protein sequence ID" value="CEM06628.1"/>
    <property type="molecule type" value="Genomic_DNA"/>
</dbReference>
<reference evidence="7" key="1">
    <citation type="submission" date="2014-11" db="EMBL/GenBank/DDBJ databases">
        <authorList>
            <person name="Otto D Thomas"/>
            <person name="Naeem Raeece"/>
        </authorList>
    </citation>
    <scope>NUCLEOTIDE SEQUENCE</scope>
</reference>
<evidence type="ECO:0000313" key="7">
    <source>
        <dbReference type="EMBL" id="CEM06628.1"/>
    </source>
</evidence>
<dbReference type="GO" id="GO:0003677">
    <property type="term" value="F:DNA binding"/>
    <property type="evidence" value="ECO:0007669"/>
    <property type="project" value="UniProtKB-KW"/>
</dbReference>
<evidence type="ECO:0000256" key="3">
    <source>
        <dbReference type="ARBA" id="ARBA00023235"/>
    </source>
</evidence>
<dbReference type="GO" id="GO:0005694">
    <property type="term" value="C:chromosome"/>
    <property type="evidence" value="ECO:0007669"/>
    <property type="project" value="TreeGrafter"/>
</dbReference>
<organism evidence="7">
    <name type="scientific">Chromera velia CCMP2878</name>
    <dbReference type="NCBI Taxonomy" id="1169474"/>
    <lineage>
        <taxon>Eukaryota</taxon>
        <taxon>Sar</taxon>
        <taxon>Alveolata</taxon>
        <taxon>Colpodellida</taxon>
        <taxon>Chromeraceae</taxon>
        <taxon>Chromera</taxon>
    </lineage>
</organism>
<name>A0A0G4F450_9ALVE</name>